<keyword evidence="3" id="KW-1185">Reference proteome</keyword>
<accession>A0A3D9HFJ8</accession>
<evidence type="ECO:0000256" key="1">
    <source>
        <dbReference type="SAM" id="Phobius"/>
    </source>
</evidence>
<sequence>MIKLILTILLPLIAPTVLYFFWMKLRRHKAKAMATGEPLPEWEKLPWPWLIGGGCILTVVSLLIIGIPSTHDRDSIYVPPRMEDGVLVPGHFEDAPTNEPTQQ</sequence>
<proteinExistence type="predicted"/>
<organism evidence="2 3">
    <name type="scientific">Aestuariispira insulae</name>
    <dbReference type="NCBI Taxonomy" id="1461337"/>
    <lineage>
        <taxon>Bacteria</taxon>
        <taxon>Pseudomonadati</taxon>
        <taxon>Pseudomonadota</taxon>
        <taxon>Alphaproteobacteria</taxon>
        <taxon>Rhodospirillales</taxon>
        <taxon>Kiloniellaceae</taxon>
        <taxon>Aestuariispira</taxon>
    </lineage>
</organism>
<dbReference type="RefSeq" id="WP_115937654.1">
    <property type="nucleotide sequence ID" value="NZ_QRDW01000008.1"/>
</dbReference>
<dbReference type="OrthoDB" id="7366326at2"/>
<protein>
    <submittedName>
        <fullName evidence="2">Uncharacterized protein</fullName>
    </submittedName>
</protein>
<gene>
    <name evidence="2" type="ORF">DFP90_10838</name>
</gene>
<evidence type="ECO:0000313" key="3">
    <source>
        <dbReference type="Proteomes" id="UP000256845"/>
    </source>
</evidence>
<dbReference type="EMBL" id="QRDW01000008">
    <property type="protein sequence ID" value="RED48021.1"/>
    <property type="molecule type" value="Genomic_DNA"/>
</dbReference>
<keyword evidence="1" id="KW-1133">Transmembrane helix</keyword>
<name>A0A3D9HFJ8_9PROT</name>
<reference evidence="2 3" key="1">
    <citation type="submission" date="2018-07" db="EMBL/GenBank/DDBJ databases">
        <title>Genomic Encyclopedia of Type Strains, Phase III (KMG-III): the genomes of soil and plant-associated and newly described type strains.</title>
        <authorList>
            <person name="Whitman W."/>
        </authorList>
    </citation>
    <scope>NUCLEOTIDE SEQUENCE [LARGE SCALE GENOMIC DNA]</scope>
    <source>
        <strain evidence="2 3">CECT 8488</strain>
    </source>
</reference>
<feature type="transmembrane region" description="Helical" evidence="1">
    <location>
        <begin position="47"/>
        <end position="67"/>
    </location>
</feature>
<evidence type="ECO:0000313" key="2">
    <source>
        <dbReference type="EMBL" id="RED48021.1"/>
    </source>
</evidence>
<dbReference type="Proteomes" id="UP000256845">
    <property type="component" value="Unassembled WGS sequence"/>
</dbReference>
<dbReference type="AlphaFoldDB" id="A0A3D9HFJ8"/>
<keyword evidence="1" id="KW-0812">Transmembrane</keyword>
<keyword evidence="1" id="KW-0472">Membrane</keyword>
<comment type="caution">
    <text evidence="2">The sequence shown here is derived from an EMBL/GenBank/DDBJ whole genome shotgun (WGS) entry which is preliminary data.</text>
</comment>